<organism evidence="5">
    <name type="scientific">Solanum lycopersicum</name>
    <name type="common">Tomato</name>
    <name type="synonym">Lycopersicon esculentum</name>
    <dbReference type="NCBI Taxonomy" id="4081"/>
    <lineage>
        <taxon>Eukaryota</taxon>
        <taxon>Viridiplantae</taxon>
        <taxon>Streptophyta</taxon>
        <taxon>Embryophyta</taxon>
        <taxon>Tracheophyta</taxon>
        <taxon>Spermatophyta</taxon>
        <taxon>Magnoliopsida</taxon>
        <taxon>eudicotyledons</taxon>
        <taxon>Gunneridae</taxon>
        <taxon>Pentapetalae</taxon>
        <taxon>asterids</taxon>
        <taxon>lamiids</taxon>
        <taxon>Solanales</taxon>
        <taxon>Solanaceae</taxon>
        <taxon>Solanoideae</taxon>
        <taxon>Solaneae</taxon>
        <taxon>Solanum</taxon>
        <taxon>Solanum subgen. Lycopersicon</taxon>
    </lineage>
</organism>
<evidence type="ECO:0000256" key="2">
    <source>
        <dbReference type="ARBA" id="ARBA00022679"/>
    </source>
</evidence>
<reference evidence="5" key="1">
    <citation type="journal article" date="2012" name="Nature">
        <title>The tomato genome sequence provides insights into fleshy fruit evolution.</title>
        <authorList>
            <consortium name="Tomato Genome Consortium"/>
        </authorList>
    </citation>
    <scope>NUCLEOTIDE SEQUENCE [LARGE SCALE GENOMIC DNA]</scope>
    <source>
        <strain evidence="5">cv. Heinz 1706</strain>
    </source>
</reference>
<dbReference type="PANTHER" id="PTHR34995:SF1">
    <property type="entry name" value="DNA-DIRECTED RNA POLYMERASE SUBUNIT BETA"/>
    <property type="match status" value="1"/>
</dbReference>
<proteinExistence type="predicted"/>
<reference evidence="5" key="2">
    <citation type="submission" date="2019-01" db="UniProtKB">
        <authorList>
            <consortium name="EnsemblPlants"/>
        </authorList>
    </citation>
    <scope>IDENTIFICATION</scope>
    <source>
        <strain evidence="5">cv. Heinz 1706</strain>
    </source>
</reference>
<dbReference type="STRING" id="4081.A0A3Q7HKB3"/>
<dbReference type="GO" id="GO:0000428">
    <property type="term" value="C:DNA-directed RNA polymerase complex"/>
    <property type="evidence" value="ECO:0007669"/>
    <property type="project" value="UniProtKB-KW"/>
</dbReference>
<dbReference type="InterPro" id="IPR050254">
    <property type="entry name" value="RNA_pol_beta''_euk"/>
</dbReference>
<protein>
    <recommendedName>
        <fullName evidence="7">DNA-directed RNA polymerase</fullName>
    </recommendedName>
</protein>
<evidence type="ECO:0000256" key="4">
    <source>
        <dbReference type="ARBA" id="ARBA00023163"/>
    </source>
</evidence>
<dbReference type="OMA" id="QNHETIH"/>
<keyword evidence="1" id="KW-0240">DNA-directed RNA polymerase</keyword>
<dbReference type="EnsemblPlants" id="Solyc08g028910.1.1">
    <property type="protein sequence ID" value="Solyc08g028910.1.1.1"/>
    <property type="gene ID" value="Solyc08g028910.1"/>
</dbReference>
<keyword evidence="3" id="KW-0548">Nucleotidyltransferase</keyword>
<evidence type="ECO:0000256" key="1">
    <source>
        <dbReference type="ARBA" id="ARBA00022478"/>
    </source>
</evidence>
<dbReference type="InParanoid" id="A0A3Q7HKB3"/>
<dbReference type="AlphaFoldDB" id="A0A3Q7HKB3"/>
<dbReference type="SUPFAM" id="SSF64484">
    <property type="entry name" value="beta and beta-prime subunits of DNA dependent RNA-polymerase"/>
    <property type="match status" value="1"/>
</dbReference>
<name>A0A3Q7HKB3_SOLLC</name>
<sequence length="209" mass="23996">MEPFKDVKYHNVIKESIKKDHLIPIRNSLGPLGTCLPIENFYSSYHLITHNQILVTKYLQLDNLKQTFQVIKLKYYLKDGDGIFFNPDQCRNIILNPFILNWSFLHHYYCAETSKTISLGQFICENVCIAKNGPPLKSGQVMFVQVDSIVIRSAKTYLATLGATVHGHYGETLYERDTFVTFIYEKSRSGDITLGLPKVEQVLEVRSID</sequence>
<dbReference type="PANTHER" id="PTHR34995">
    <property type="entry name" value="DNA-DIRECTED RNA POLYMERASE SUBUNIT BETA"/>
    <property type="match status" value="1"/>
</dbReference>
<keyword evidence="4" id="KW-0804">Transcription</keyword>
<dbReference type="Gramene" id="Solyc08g028910.1.1">
    <property type="protein sequence ID" value="Solyc08g028910.1.1.1"/>
    <property type="gene ID" value="Solyc08g028910.1"/>
</dbReference>
<evidence type="ECO:0000256" key="3">
    <source>
        <dbReference type="ARBA" id="ARBA00022695"/>
    </source>
</evidence>
<evidence type="ECO:0000313" key="5">
    <source>
        <dbReference type="EnsemblPlants" id="Solyc08g028910.1.1.1"/>
    </source>
</evidence>
<evidence type="ECO:0008006" key="7">
    <source>
        <dbReference type="Google" id="ProtNLM"/>
    </source>
</evidence>
<dbReference type="Proteomes" id="UP000004994">
    <property type="component" value="Chromosome 8"/>
</dbReference>
<keyword evidence="2" id="KW-0808">Transferase</keyword>
<dbReference type="GO" id="GO:0016779">
    <property type="term" value="F:nucleotidyltransferase activity"/>
    <property type="evidence" value="ECO:0007669"/>
    <property type="project" value="UniProtKB-KW"/>
</dbReference>
<evidence type="ECO:0000313" key="6">
    <source>
        <dbReference type="Proteomes" id="UP000004994"/>
    </source>
</evidence>
<accession>A0A3Q7HKB3</accession>
<keyword evidence="6" id="KW-1185">Reference proteome</keyword>